<dbReference type="GO" id="GO:0016616">
    <property type="term" value="F:oxidoreductase activity, acting on the CH-OH group of donors, NAD or NADP as acceptor"/>
    <property type="evidence" value="ECO:0007669"/>
    <property type="project" value="TreeGrafter"/>
</dbReference>
<dbReference type="KEGG" id="npi:G7071_04170"/>
<dbReference type="Gene3D" id="3.40.50.720">
    <property type="entry name" value="NAD(P)-binding Rossmann-like Domain"/>
    <property type="match status" value="1"/>
</dbReference>
<dbReference type="EMBL" id="CP049866">
    <property type="protein sequence ID" value="QIK74738.1"/>
    <property type="molecule type" value="Genomic_DNA"/>
</dbReference>
<organism evidence="2 3">
    <name type="scientific">Nocardioides piscis</name>
    <dbReference type="NCBI Taxonomy" id="2714938"/>
    <lineage>
        <taxon>Bacteria</taxon>
        <taxon>Bacillati</taxon>
        <taxon>Actinomycetota</taxon>
        <taxon>Actinomycetes</taxon>
        <taxon>Propionibacteriales</taxon>
        <taxon>Nocardioidaceae</taxon>
        <taxon>Nocardioides</taxon>
    </lineage>
</organism>
<evidence type="ECO:0000256" key="1">
    <source>
        <dbReference type="ARBA" id="ARBA00006484"/>
    </source>
</evidence>
<gene>
    <name evidence="2" type="ORF">G7071_04170</name>
</gene>
<dbReference type="Proteomes" id="UP000502035">
    <property type="component" value="Chromosome"/>
</dbReference>
<dbReference type="SUPFAM" id="SSF51735">
    <property type="entry name" value="NAD(P)-binding Rossmann-fold domains"/>
    <property type="match status" value="1"/>
</dbReference>
<dbReference type="PRINTS" id="PR00081">
    <property type="entry name" value="GDHRDH"/>
</dbReference>
<proteinExistence type="inferred from homology"/>
<dbReference type="PANTHER" id="PTHR42760">
    <property type="entry name" value="SHORT-CHAIN DEHYDROGENASES/REDUCTASES FAMILY MEMBER"/>
    <property type="match status" value="1"/>
</dbReference>
<dbReference type="Pfam" id="PF13561">
    <property type="entry name" value="adh_short_C2"/>
    <property type="match status" value="1"/>
</dbReference>
<reference evidence="2 3" key="1">
    <citation type="submission" date="2020-03" db="EMBL/GenBank/DDBJ databases">
        <title>Nocardioides sp. nov., isolated from fish.</title>
        <authorList>
            <person name="Hyun D.-W."/>
            <person name="Bae J.-W."/>
        </authorList>
    </citation>
    <scope>NUCLEOTIDE SEQUENCE [LARGE SCALE GENOMIC DNA]</scope>
    <source>
        <strain evidence="2 3">HDW12A</strain>
    </source>
</reference>
<comment type="similarity">
    <text evidence="1">Belongs to the short-chain dehydrogenases/reductases (SDR) family.</text>
</comment>
<dbReference type="PANTHER" id="PTHR42760:SF129">
    <property type="entry name" value="OXIDOREDUCTASE"/>
    <property type="match status" value="1"/>
</dbReference>
<dbReference type="CDD" id="cd05233">
    <property type="entry name" value="SDR_c"/>
    <property type="match status" value="1"/>
</dbReference>
<dbReference type="InterPro" id="IPR002347">
    <property type="entry name" value="SDR_fam"/>
</dbReference>
<sequence>MLVTGGAAGIAVSVARLGIARDWDVVVLSDDRASVGTSVRVNLTNTDEVNEALESVLHAGRVTRLVNSVHPDLSARLEGRWSEDNERIHQQSVQLAVQCARAVLPGMTSSGFGRIVSVSAGATPGKERRTAYAPSEPHSRMMDRTWALELGHHGVSVHAIKPGPVAIDLHLAANARASSLTHATAQKVVTLRRGSYEDDVPTPELLCADATALVTRQVLYACGGLRVRLSSV</sequence>
<evidence type="ECO:0000313" key="2">
    <source>
        <dbReference type="EMBL" id="QIK74738.1"/>
    </source>
</evidence>
<evidence type="ECO:0000313" key="3">
    <source>
        <dbReference type="Proteomes" id="UP000502035"/>
    </source>
</evidence>
<dbReference type="GO" id="GO:0030497">
    <property type="term" value="P:fatty acid elongation"/>
    <property type="evidence" value="ECO:0007669"/>
    <property type="project" value="TreeGrafter"/>
</dbReference>
<accession>A0A6G7YDM4</accession>
<name>A0A6G7YDM4_9ACTN</name>
<dbReference type="InterPro" id="IPR036291">
    <property type="entry name" value="NAD(P)-bd_dom_sf"/>
</dbReference>
<keyword evidence="3" id="KW-1185">Reference proteome</keyword>
<protein>
    <submittedName>
        <fullName evidence="2">SDR family oxidoreductase</fullName>
    </submittedName>
</protein>
<dbReference type="RefSeq" id="WP_166315241.1">
    <property type="nucleotide sequence ID" value="NZ_CP049866.1"/>
</dbReference>
<dbReference type="AlphaFoldDB" id="A0A6G7YDM4"/>